<evidence type="ECO:0000313" key="2">
    <source>
        <dbReference type="EMBL" id="MFI7442919.1"/>
    </source>
</evidence>
<comment type="caution">
    <text evidence="2">The sequence shown here is derived from an EMBL/GenBank/DDBJ whole genome shotgun (WGS) entry which is preliminary data.</text>
</comment>
<dbReference type="Proteomes" id="UP001612928">
    <property type="component" value="Unassembled WGS sequence"/>
</dbReference>
<dbReference type="EMBL" id="JBITMB010000005">
    <property type="protein sequence ID" value="MFI7442919.1"/>
    <property type="molecule type" value="Genomic_DNA"/>
</dbReference>
<keyword evidence="3" id="KW-1185">Reference proteome</keyword>
<gene>
    <name evidence="2" type="ORF">ACIBP5_23365</name>
</gene>
<dbReference type="PANTHER" id="PTHR35569">
    <property type="entry name" value="CYANAMIDE HYDRATASE DDI2-RELATED"/>
    <property type="match status" value="1"/>
</dbReference>
<feature type="domain" description="HD" evidence="1">
    <location>
        <begin position="30"/>
        <end position="110"/>
    </location>
</feature>
<accession>A0ABW8A829</accession>
<sequence>MKLSDIPIPTSAAATAACEVSAAYCPPALYNHVIRSYLWGAAHAIANGITFDEELLYVAAVLHDMGLMKEFDSHTVSFEEVGGHVAWVLAAGAGWPPERRERLAQVIVRHTWGTVDAAEDPEVHLLELSTGMEITGLRVEEIPAGLRAEVLTAYPRLDLATEFTACFEDQANRKPDGRAAEFIRAGLAGRVSVNPLDA</sequence>
<dbReference type="CDD" id="cd00077">
    <property type="entry name" value="HDc"/>
    <property type="match status" value="1"/>
</dbReference>
<dbReference type="Gene3D" id="1.10.3210.10">
    <property type="entry name" value="Hypothetical protein af1432"/>
    <property type="match status" value="1"/>
</dbReference>
<organism evidence="2 3">
    <name type="scientific">Nonomuraea indica</name>
    <dbReference type="NCBI Taxonomy" id="1581193"/>
    <lineage>
        <taxon>Bacteria</taxon>
        <taxon>Bacillati</taxon>
        <taxon>Actinomycetota</taxon>
        <taxon>Actinomycetes</taxon>
        <taxon>Streptosporangiales</taxon>
        <taxon>Streptosporangiaceae</taxon>
        <taxon>Nonomuraea</taxon>
    </lineage>
</organism>
<dbReference type="InterPro" id="IPR003607">
    <property type="entry name" value="HD/PDEase_dom"/>
</dbReference>
<name>A0ABW8A829_9ACTN</name>
<evidence type="ECO:0000313" key="3">
    <source>
        <dbReference type="Proteomes" id="UP001612928"/>
    </source>
</evidence>
<dbReference type="RefSeq" id="WP_397022935.1">
    <property type="nucleotide sequence ID" value="NZ_JBITMB010000005.1"/>
</dbReference>
<proteinExistence type="predicted"/>
<dbReference type="SUPFAM" id="SSF109604">
    <property type="entry name" value="HD-domain/PDEase-like"/>
    <property type="match status" value="1"/>
</dbReference>
<dbReference type="PANTHER" id="PTHR35569:SF1">
    <property type="entry name" value="CYANAMIDE HYDRATASE DDI2-RELATED"/>
    <property type="match status" value="1"/>
</dbReference>
<evidence type="ECO:0000259" key="1">
    <source>
        <dbReference type="Pfam" id="PF01966"/>
    </source>
</evidence>
<dbReference type="PROSITE" id="PS51257">
    <property type="entry name" value="PROKAR_LIPOPROTEIN"/>
    <property type="match status" value="1"/>
</dbReference>
<dbReference type="Pfam" id="PF01966">
    <property type="entry name" value="HD"/>
    <property type="match status" value="1"/>
</dbReference>
<protein>
    <submittedName>
        <fullName evidence="2">HD domain-containing protein</fullName>
    </submittedName>
</protein>
<dbReference type="InterPro" id="IPR006674">
    <property type="entry name" value="HD_domain"/>
</dbReference>
<reference evidence="2 3" key="1">
    <citation type="submission" date="2024-10" db="EMBL/GenBank/DDBJ databases">
        <title>The Natural Products Discovery Center: Release of the First 8490 Sequenced Strains for Exploring Actinobacteria Biosynthetic Diversity.</title>
        <authorList>
            <person name="Kalkreuter E."/>
            <person name="Kautsar S.A."/>
            <person name="Yang D."/>
            <person name="Bader C.D."/>
            <person name="Teijaro C.N."/>
            <person name="Fluegel L."/>
            <person name="Davis C.M."/>
            <person name="Simpson J.R."/>
            <person name="Lauterbach L."/>
            <person name="Steele A.D."/>
            <person name="Gui C."/>
            <person name="Meng S."/>
            <person name="Li G."/>
            <person name="Viehrig K."/>
            <person name="Ye F."/>
            <person name="Su P."/>
            <person name="Kiefer A.F."/>
            <person name="Nichols A."/>
            <person name="Cepeda A.J."/>
            <person name="Yan W."/>
            <person name="Fan B."/>
            <person name="Jiang Y."/>
            <person name="Adhikari A."/>
            <person name="Zheng C.-J."/>
            <person name="Schuster L."/>
            <person name="Cowan T.M."/>
            <person name="Smanski M.J."/>
            <person name="Chevrette M.G."/>
            <person name="De Carvalho L.P.S."/>
            <person name="Shen B."/>
        </authorList>
    </citation>
    <scope>NUCLEOTIDE SEQUENCE [LARGE SCALE GENOMIC DNA]</scope>
    <source>
        <strain evidence="2 3">NPDC049503</strain>
    </source>
</reference>